<proteinExistence type="predicted"/>
<protein>
    <submittedName>
        <fullName evidence="1">Uncharacterized protein</fullName>
    </submittedName>
</protein>
<dbReference type="EMBL" id="JAAAHW010004774">
    <property type="protein sequence ID" value="KAF9971678.1"/>
    <property type="molecule type" value="Genomic_DNA"/>
</dbReference>
<keyword evidence="2" id="KW-1185">Reference proteome</keyword>
<organism evidence="1 2">
    <name type="scientific">Modicella reniformis</name>
    <dbReference type="NCBI Taxonomy" id="1440133"/>
    <lineage>
        <taxon>Eukaryota</taxon>
        <taxon>Fungi</taxon>
        <taxon>Fungi incertae sedis</taxon>
        <taxon>Mucoromycota</taxon>
        <taxon>Mortierellomycotina</taxon>
        <taxon>Mortierellomycetes</taxon>
        <taxon>Mortierellales</taxon>
        <taxon>Mortierellaceae</taxon>
        <taxon>Modicella</taxon>
    </lineage>
</organism>
<gene>
    <name evidence="1" type="ORF">BGZ65_010272</name>
</gene>
<dbReference type="InterPro" id="IPR032675">
    <property type="entry name" value="LRR_dom_sf"/>
</dbReference>
<evidence type="ECO:0000313" key="2">
    <source>
        <dbReference type="Proteomes" id="UP000749646"/>
    </source>
</evidence>
<name>A0A9P6JG33_9FUNG</name>
<feature type="non-terminal residue" evidence="1">
    <location>
        <position position="1"/>
    </location>
</feature>
<accession>A0A9P6JG33</accession>
<dbReference type="AlphaFoldDB" id="A0A9P6JG33"/>
<dbReference type="Gene3D" id="3.80.10.10">
    <property type="entry name" value="Ribonuclease Inhibitor"/>
    <property type="match status" value="1"/>
</dbReference>
<evidence type="ECO:0000313" key="1">
    <source>
        <dbReference type="EMBL" id="KAF9971678.1"/>
    </source>
</evidence>
<reference evidence="1" key="1">
    <citation type="journal article" date="2020" name="Fungal Divers.">
        <title>Resolving the Mortierellaceae phylogeny through synthesis of multi-gene phylogenetics and phylogenomics.</title>
        <authorList>
            <person name="Vandepol N."/>
            <person name="Liber J."/>
            <person name="Desiro A."/>
            <person name="Na H."/>
            <person name="Kennedy M."/>
            <person name="Barry K."/>
            <person name="Grigoriev I.V."/>
            <person name="Miller A.N."/>
            <person name="O'Donnell K."/>
            <person name="Stajich J.E."/>
            <person name="Bonito G."/>
        </authorList>
    </citation>
    <scope>NUCLEOTIDE SEQUENCE</scope>
    <source>
        <strain evidence="1">MES-2147</strain>
    </source>
</reference>
<comment type="caution">
    <text evidence="1">The sequence shown here is derived from an EMBL/GenBank/DDBJ whole genome shotgun (WGS) entry which is preliminary data.</text>
</comment>
<sequence>PENEEYSSLVIPPQLDLLEIICCPYSDDLRWLVVSGLDIRSLSRLTRLKLSGEGLDDWIKELSRVLMPQSVPFLEELCLAAGDKRLLSESTRWIASMLSPSLQKISLTETRLSASSWDGIFSSMDLSNIRSLDFTGSTISQTSFKKMIEKMPEDAKLESLVLNCVRWTDESDQDECRNLLWGLKKKAKSVDIQGQT</sequence>
<dbReference type="Proteomes" id="UP000749646">
    <property type="component" value="Unassembled WGS sequence"/>
</dbReference>
<dbReference type="SUPFAM" id="SSF52047">
    <property type="entry name" value="RNI-like"/>
    <property type="match status" value="1"/>
</dbReference>